<dbReference type="GO" id="GO:0008270">
    <property type="term" value="F:zinc ion binding"/>
    <property type="evidence" value="ECO:0007669"/>
    <property type="project" value="UniProtKB-KW"/>
</dbReference>
<dbReference type="Gene3D" id="3.30.40.10">
    <property type="entry name" value="Zinc/RING finger domain, C3HC4 (zinc finger)"/>
    <property type="match status" value="1"/>
</dbReference>
<sequence>MAAMPKKDRTLSELDAALARTAATTQKIDVVLAHAEARERAAKRRQESLKLILSAVCDDCASFPCLLPSSATAARPGNACASCSAEIVGLDKWATPSPAREQPTVETLRRELLSDDLQESHGFMARRFALPPSPATGWAKEAPGARAGAPAAGEQRKRMWEEAKLMVARAAEELQSVRQLKQSADQKMQALQGEQKALLSRLAGCKRSRDDACHLCAAGARTHLLVPCGHKCMCASCALKYKGFGHTCPMCRARVERVLEVYD</sequence>
<reference evidence="5 6" key="1">
    <citation type="journal article" date="2024" name="Science">
        <title>Giant polyketide synthase enzymes in the biosynthesis of giant marine polyether toxins.</title>
        <authorList>
            <person name="Fallon T.R."/>
            <person name="Shende V.V."/>
            <person name="Wierzbicki I.H."/>
            <person name="Pendleton A.L."/>
            <person name="Watervoot N.F."/>
            <person name="Auber R.P."/>
            <person name="Gonzalez D.J."/>
            <person name="Wisecaver J.H."/>
            <person name="Moore B.S."/>
        </authorList>
    </citation>
    <scope>NUCLEOTIDE SEQUENCE [LARGE SCALE GENOMIC DNA]</scope>
    <source>
        <strain evidence="5 6">12B1</strain>
    </source>
</reference>
<dbReference type="PANTHER" id="PTHR22696:SF1">
    <property type="entry name" value="E3 UBIQUITIN-PROTEIN LIGASE RNF26"/>
    <property type="match status" value="1"/>
</dbReference>
<keyword evidence="1" id="KW-0862">Zinc</keyword>
<comment type="caution">
    <text evidence="5">The sequence shown here is derived from an EMBL/GenBank/DDBJ whole genome shotgun (WGS) entry which is preliminary data.</text>
</comment>
<dbReference type="Proteomes" id="UP001515480">
    <property type="component" value="Unassembled WGS sequence"/>
</dbReference>
<evidence type="ECO:0000256" key="3">
    <source>
        <dbReference type="SAM" id="MobiDB-lite"/>
    </source>
</evidence>
<keyword evidence="1" id="KW-0863">Zinc-finger</keyword>
<feature type="domain" description="RING-type" evidence="4">
    <location>
        <begin position="213"/>
        <end position="252"/>
    </location>
</feature>
<accession>A0AB34IJR9</accession>
<dbReference type="GO" id="GO:0006511">
    <property type="term" value="P:ubiquitin-dependent protein catabolic process"/>
    <property type="evidence" value="ECO:0007669"/>
    <property type="project" value="TreeGrafter"/>
</dbReference>
<dbReference type="InterPro" id="IPR001841">
    <property type="entry name" value="Znf_RING"/>
</dbReference>
<evidence type="ECO:0000313" key="6">
    <source>
        <dbReference type="Proteomes" id="UP001515480"/>
    </source>
</evidence>
<dbReference type="InterPro" id="IPR013083">
    <property type="entry name" value="Znf_RING/FYVE/PHD"/>
</dbReference>
<name>A0AB34IJR9_PRYPA</name>
<keyword evidence="1" id="KW-0479">Metal-binding</keyword>
<evidence type="ECO:0000259" key="4">
    <source>
        <dbReference type="PROSITE" id="PS50089"/>
    </source>
</evidence>
<dbReference type="GO" id="GO:0061630">
    <property type="term" value="F:ubiquitin protein ligase activity"/>
    <property type="evidence" value="ECO:0007669"/>
    <property type="project" value="TreeGrafter"/>
</dbReference>
<feature type="region of interest" description="Disordered" evidence="3">
    <location>
        <begin position="134"/>
        <end position="154"/>
    </location>
</feature>
<protein>
    <recommendedName>
        <fullName evidence="4">RING-type domain-containing protein</fullName>
    </recommendedName>
</protein>
<keyword evidence="2" id="KW-0175">Coiled coil</keyword>
<dbReference type="GO" id="GO:0016567">
    <property type="term" value="P:protein ubiquitination"/>
    <property type="evidence" value="ECO:0007669"/>
    <property type="project" value="TreeGrafter"/>
</dbReference>
<evidence type="ECO:0000313" key="5">
    <source>
        <dbReference type="EMBL" id="KAL1499497.1"/>
    </source>
</evidence>
<dbReference type="AlphaFoldDB" id="A0AB34IJR9"/>
<evidence type="ECO:0000256" key="1">
    <source>
        <dbReference type="PROSITE-ProRule" id="PRU00175"/>
    </source>
</evidence>
<dbReference type="EMBL" id="JBGBPQ010000025">
    <property type="protein sequence ID" value="KAL1499497.1"/>
    <property type="molecule type" value="Genomic_DNA"/>
</dbReference>
<organism evidence="5 6">
    <name type="scientific">Prymnesium parvum</name>
    <name type="common">Toxic golden alga</name>
    <dbReference type="NCBI Taxonomy" id="97485"/>
    <lineage>
        <taxon>Eukaryota</taxon>
        <taxon>Haptista</taxon>
        <taxon>Haptophyta</taxon>
        <taxon>Prymnesiophyceae</taxon>
        <taxon>Prymnesiales</taxon>
        <taxon>Prymnesiaceae</taxon>
        <taxon>Prymnesium</taxon>
    </lineage>
</organism>
<dbReference type="PROSITE" id="PS50089">
    <property type="entry name" value="ZF_RING_2"/>
    <property type="match status" value="1"/>
</dbReference>
<dbReference type="Pfam" id="PF13920">
    <property type="entry name" value="zf-C3HC4_3"/>
    <property type="match status" value="1"/>
</dbReference>
<proteinExistence type="predicted"/>
<feature type="coiled-coil region" evidence="2">
    <location>
        <begin position="167"/>
        <end position="194"/>
    </location>
</feature>
<keyword evidence="6" id="KW-1185">Reference proteome</keyword>
<dbReference type="SUPFAM" id="SSF57850">
    <property type="entry name" value="RING/U-box"/>
    <property type="match status" value="1"/>
</dbReference>
<gene>
    <name evidence="5" type="ORF">AB1Y20_011700</name>
</gene>
<dbReference type="PANTHER" id="PTHR22696">
    <property type="entry name" value="E3 UBIQUITIN-PROTEIN LIGASE RNF26"/>
    <property type="match status" value="1"/>
</dbReference>
<feature type="compositionally biased region" description="Low complexity" evidence="3">
    <location>
        <begin position="142"/>
        <end position="153"/>
    </location>
</feature>
<evidence type="ECO:0000256" key="2">
    <source>
        <dbReference type="SAM" id="Coils"/>
    </source>
</evidence>